<evidence type="ECO:0000256" key="3">
    <source>
        <dbReference type="ARBA" id="ARBA00022963"/>
    </source>
</evidence>
<evidence type="ECO:0000256" key="2">
    <source>
        <dbReference type="ARBA" id="ARBA00022801"/>
    </source>
</evidence>
<dbReference type="PANTHER" id="PTHR10728">
    <property type="entry name" value="CYTOSOLIC PHOSPHOLIPASE A2"/>
    <property type="match status" value="1"/>
</dbReference>
<dbReference type="GO" id="GO:0004622">
    <property type="term" value="F:phosphatidylcholine lysophospholipase activity"/>
    <property type="evidence" value="ECO:0007669"/>
    <property type="project" value="UniProtKB-EC"/>
</dbReference>
<evidence type="ECO:0000313" key="9">
    <source>
        <dbReference type="Proteomes" id="UP001211907"/>
    </source>
</evidence>
<evidence type="ECO:0000256" key="6">
    <source>
        <dbReference type="RuleBase" id="RU362103"/>
    </source>
</evidence>
<sequence length="581" mass="63313">METHLNKIKTVALQRIASIKTSLELLDTKTFPSYPPRPPARVNYVPGLPNTCPTQSENCQAETASEATFRAKRAVVAAEVLSELFAEKVQPDHVPCVGVAFSGGGTRAMTATLGFLSALQESRILNVISYTAAVSGSTWALAQIHKPHSKTTTLIHNLPPISSTSTVNLNAITSTTTTTTTTTTQITKVTTSSPITPITDALAATRAALSKNWFEFSDLPRRVALATAIERLRINKYNVNLVDLFGILLTCSFLETSESAQGELIIPRISHQASKTVVDGLAPLPIYCAVSPNGPSFSDCRINDSRHELYHWAEFTPFEFGLIPAYEPSVLNFVDVSFEGVWIPVNSFGRSFFNGISTSHEPEVSFGILLGVFGSAFTANLHRILQELESDIPPATMATLRTLLKQKLNTTHPLSPSTFPNPAYGLTGLPNRSTIDIDAREITLMDSGMDNSIPFAPLLVKSRGVDVIIVCDSSADIGAHPFIARADDYAKKRGIDLKLPRLDFKEKFIPSGEDEKGPYVVYLPLVGDAARASYAKAANFVWTGKQVDAVVELAKDIMKSAEPDILALLRRVWERKKVQIN</sequence>
<dbReference type="GO" id="GO:0004623">
    <property type="term" value="F:phospholipase A2 activity"/>
    <property type="evidence" value="ECO:0007669"/>
    <property type="project" value="TreeGrafter"/>
</dbReference>
<accession>A0AAD5XGY5</accession>
<feature type="domain" description="PLA2c" evidence="7">
    <location>
        <begin position="51"/>
        <end position="581"/>
    </location>
</feature>
<dbReference type="GO" id="GO:0005829">
    <property type="term" value="C:cytosol"/>
    <property type="evidence" value="ECO:0007669"/>
    <property type="project" value="TreeGrafter"/>
</dbReference>
<evidence type="ECO:0000313" key="8">
    <source>
        <dbReference type="EMBL" id="KAJ3139769.1"/>
    </source>
</evidence>
<evidence type="ECO:0000259" key="7">
    <source>
        <dbReference type="PROSITE" id="PS51210"/>
    </source>
</evidence>
<dbReference type="AlphaFoldDB" id="A0AAD5XGY5"/>
<evidence type="ECO:0000256" key="1">
    <source>
        <dbReference type="ARBA" id="ARBA00008780"/>
    </source>
</evidence>
<name>A0AAD5XGY5_9FUNG</name>
<keyword evidence="4 5" id="KW-0443">Lipid metabolism</keyword>
<protein>
    <recommendedName>
        <fullName evidence="6">Lysophospholipase</fullName>
        <ecNumber evidence="6">3.1.1.5</ecNumber>
    </recommendedName>
</protein>
<evidence type="ECO:0000256" key="4">
    <source>
        <dbReference type="ARBA" id="ARBA00023098"/>
    </source>
</evidence>
<reference evidence="8" key="1">
    <citation type="submission" date="2020-05" db="EMBL/GenBank/DDBJ databases">
        <title>Phylogenomic resolution of chytrid fungi.</title>
        <authorList>
            <person name="Stajich J.E."/>
            <person name="Amses K."/>
            <person name="Simmons R."/>
            <person name="Seto K."/>
            <person name="Myers J."/>
            <person name="Bonds A."/>
            <person name="Quandt C.A."/>
            <person name="Barry K."/>
            <person name="Liu P."/>
            <person name="Grigoriev I."/>
            <person name="Longcore J.E."/>
            <person name="James T.Y."/>
        </authorList>
    </citation>
    <scope>NUCLEOTIDE SEQUENCE</scope>
    <source>
        <strain evidence="8">JEL0513</strain>
    </source>
</reference>
<keyword evidence="3 5" id="KW-0442">Lipid degradation</keyword>
<comment type="similarity">
    <text evidence="1 6">Belongs to the lysophospholipase family.</text>
</comment>
<proteinExistence type="inferred from homology"/>
<evidence type="ECO:0000256" key="5">
    <source>
        <dbReference type="PROSITE-ProRule" id="PRU00555"/>
    </source>
</evidence>
<gene>
    <name evidence="8" type="ORF">HK100_011111</name>
</gene>
<dbReference type="InterPro" id="IPR002642">
    <property type="entry name" value="LysoPLipase_cat_dom"/>
</dbReference>
<dbReference type="EC" id="3.1.1.5" evidence="6"/>
<dbReference type="Gene3D" id="3.40.1090.10">
    <property type="entry name" value="Cytosolic phospholipase A2 catalytic domain"/>
    <property type="match status" value="1"/>
</dbReference>
<dbReference type="Pfam" id="PF01735">
    <property type="entry name" value="PLA2_B"/>
    <property type="match status" value="2"/>
</dbReference>
<dbReference type="SUPFAM" id="SSF52151">
    <property type="entry name" value="FabD/lysophospholipase-like"/>
    <property type="match status" value="1"/>
</dbReference>
<dbReference type="Proteomes" id="UP001211907">
    <property type="component" value="Unassembled WGS sequence"/>
</dbReference>
<dbReference type="EMBL" id="JADGJH010000065">
    <property type="protein sequence ID" value="KAJ3139769.1"/>
    <property type="molecule type" value="Genomic_DNA"/>
</dbReference>
<keyword evidence="9" id="KW-1185">Reference proteome</keyword>
<organism evidence="8 9">
    <name type="scientific">Physocladia obscura</name>
    <dbReference type="NCBI Taxonomy" id="109957"/>
    <lineage>
        <taxon>Eukaryota</taxon>
        <taxon>Fungi</taxon>
        <taxon>Fungi incertae sedis</taxon>
        <taxon>Chytridiomycota</taxon>
        <taxon>Chytridiomycota incertae sedis</taxon>
        <taxon>Chytridiomycetes</taxon>
        <taxon>Chytridiales</taxon>
        <taxon>Chytriomycetaceae</taxon>
        <taxon>Physocladia</taxon>
    </lineage>
</organism>
<dbReference type="SMART" id="SM00022">
    <property type="entry name" value="PLAc"/>
    <property type="match status" value="1"/>
</dbReference>
<dbReference type="InterPro" id="IPR016035">
    <property type="entry name" value="Acyl_Trfase/lysoPLipase"/>
</dbReference>
<comment type="caution">
    <text evidence="8">The sequence shown here is derived from an EMBL/GenBank/DDBJ whole genome shotgun (WGS) entry which is preliminary data.</text>
</comment>
<dbReference type="PROSITE" id="PS51210">
    <property type="entry name" value="PLA2C"/>
    <property type="match status" value="1"/>
</dbReference>
<dbReference type="GO" id="GO:0046475">
    <property type="term" value="P:glycerophospholipid catabolic process"/>
    <property type="evidence" value="ECO:0007669"/>
    <property type="project" value="TreeGrafter"/>
</dbReference>
<dbReference type="PANTHER" id="PTHR10728:SF40">
    <property type="entry name" value="PATATIN FAMILY PROTEIN"/>
    <property type="match status" value="1"/>
</dbReference>
<comment type="catalytic activity">
    <reaction evidence="6">
        <text>a 1-acyl-sn-glycero-3-phosphocholine + H2O = sn-glycerol 3-phosphocholine + a fatty acid + H(+)</text>
        <dbReference type="Rhea" id="RHEA:15177"/>
        <dbReference type="ChEBI" id="CHEBI:15377"/>
        <dbReference type="ChEBI" id="CHEBI:15378"/>
        <dbReference type="ChEBI" id="CHEBI:16870"/>
        <dbReference type="ChEBI" id="CHEBI:28868"/>
        <dbReference type="ChEBI" id="CHEBI:58168"/>
        <dbReference type="EC" id="3.1.1.5"/>
    </reaction>
</comment>
<keyword evidence="2 5" id="KW-0378">Hydrolase</keyword>